<dbReference type="Gene3D" id="3.40.50.740">
    <property type="match status" value="1"/>
</dbReference>
<sequence length="779" mass="85417">MDEKVTISSQYDNLPLTSSHWGTYRVETVAGKVTALHPFDADSDPSPIGSGIVDVLDAPSRIKMPMVRKSWLEHGPGAATDKRGQDPFIQMTWDEAEALVANELARVKNDFGNKAIFGGSYGWASAGRFHHAQSQLHRFLNCIGGYTRSVNTYSYAAAEVILPHVLGSFGSIMYGQTSLESVAASTELFISFGGFPARNCQIASGGTGDHSQVGLMEKARQRGAEFISISPIRSDMLARVDAEWLAARPGSDTAILLALAHCLLTEDLHDSEFLARYTNGFDVFADYVTGQGDGVPKSAEWAAPLSDIPADTIRSLARRMAASRTMLSVSWSLTRQDHGEQPYWAATALAAMLGQIGLPGGGIGFGYGATNSVGMHRQMLNFAALPQGKNAVDDFIPVARISEMLLNPETDFVYNGGRYTYPDIRLVYWAGGNPFHHHQDLQRLIEAWQKPETVIVHEWCWNTLAKHADIILPCTTHLERPDIMLNPRDPFIVMMEQVMPPVGDARNDYDIFANIAKHLGVEESFTEGRDMIAWQEWMYETSRGMAAEKGVTLPTLDSLKQTGWVKIEGPEKPHIMIGDFIDDPVANPLNTASGKIEIVSQTIAGFDKDMNIAPHPVWREPNEWLGNAGDAFPLHLISNQPHTKLHSQLDHGSHSRAGKINQREPVTMHPDNATARGLHDGDLVQVYNDRGICLAVLVISDDVRPDVVQMATGAWLDPMITADGKLLCKHGNPNVLTHDLGTSNMTQGPAAMSCLVEVQKYNDAAPPMTAFDPPDIIIR</sequence>
<keyword evidence="5 9" id="KW-0560">Oxidoreductase</keyword>
<dbReference type="Pfam" id="PF18364">
    <property type="entry name" value="Molybdopterin_N"/>
    <property type="match status" value="1"/>
</dbReference>
<dbReference type="SUPFAM" id="SSF53706">
    <property type="entry name" value="Formate dehydrogenase/DMSO reductase, domains 1-3"/>
    <property type="match status" value="1"/>
</dbReference>
<dbReference type="PANTHER" id="PTHR43742:SF10">
    <property type="entry name" value="TRIMETHYLAMINE-N-OXIDE REDUCTASE 2"/>
    <property type="match status" value="1"/>
</dbReference>
<dbReference type="GO" id="GO:0030288">
    <property type="term" value="C:outer membrane-bounded periplasmic space"/>
    <property type="evidence" value="ECO:0007669"/>
    <property type="project" value="TreeGrafter"/>
</dbReference>
<dbReference type="GO" id="GO:0009055">
    <property type="term" value="F:electron transfer activity"/>
    <property type="evidence" value="ECO:0007669"/>
    <property type="project" value="TreeGrafter"/>
</dbReference>
<dbReference type="InterPro" id="IPR006656">
    <property type="entry name" value="Mopterin_OxRdtase"/>
</dbReference>
<dbReference type="InterPro" id="IPR009010">
    <property type="entry name" value="Asp_de-COase-like_dom_sf"/>
</dbReference>
<dbReference type="RefSeq" id="WP_013046321.1">
    <property type="nucleotide sequence ID" value="NC_014010.1"/>
</dbReference>
<dbReference type="Gene3D" id="3.90.55.10">
    <property type="entry name" value="Dimethylsulfoxide Reductase, domain 3"/>
    <property type="match status" value="1"/>
</dbReference>
<dbReference type="InterPro" id="IPR041460">
    <property type="entry name" value="Molybdopterin_N"/>
</dbReference>
<dbReference type="Proteomes" id="UP000007460">
    <property type="component" value="Chromosome"/>
</dbReference>
<keyword evidence="10" id="KW-1185">Reference proteome</keyword>
<dbReference type="InterPro" id="IPR050612">
    <property type="entry name" value="Prok_Mopterin_Oxidored"/>
</dbReference>
<dbReference type="InterPro" id="IPR041954">
    <property type="entry name" value="CT_DMSOR/BSOR/TMAOR"/>
</dbReference>
<feature type="domain" description="Molybdopterin oxidoreductase" evidence="6">
    <location>
        <begin position="61"/>
        <end position="517"/>
    </location>
</feature>
<protein>
    <submittedName>
        <fullName evidence="9">Oxidoreductase, molybdopterin-binding protein</fullName>
        <ecNumber evidence="9">1.7.2.3</ecNumber>
    </submittedName>
</protein>
<dbReference type="GO" id="GO:0009061">
    <property type="term" value="P:anaerobic respiration"/>
    <property type="evidence" value="ECO:0007669"/>
    <property type="project" value="TreeGrafter"/>
</dbReference>
<comment type="cofactor">
    <cofactor evidence="1">
        <name>Mo-bis(molybdopterin guanine dinucleotide)</name>
        <dbReference type="ChEBI" id="CHEBI:60539"/>
    </cofactor>
</comment>
<dbReference type="AlphaFoldDB" id="D5BTU7"/>
<dbReference type="OrthoDB" id="9759518at2"/>
<dbReference type="InterPro" id="IPR006657">
    <property type="entry name" value="MoPterin_dinucl-bd_dom"/>
</dbReference>
<dbReference type="KEGG" id="apb:SAR116_1451"/>
<dbReference type="STRING" id="488538.SAR116_1451"/>
<dbReference type="EMBL" id="CP001751">
    <property type="protein sequence ID" value="ADE39694.1"/>
    <property type="molecule type" value="Genomic_DNA"/>
</dbReference>
<evidence type="ECO:0000259" key="6">
    <source>
        <dbReference type="Pfam" id="PF00384"/>
    </source>
</evidence>
<comment type="similarity">
    <text evidence="2">Belongs to the prokaryotic molybdopterin-containing oxidoreductase family.</text>
</comment>
<dbReference type="PANTHER" id="PTHR43742">
    <property type="entry name" value="TRIMETHYLAMINE-N-OXIDE REDUCTASE"/>
    <property type="match status" value="1"/>
</dbReference>
<feature type="domain" description="Molybdopterin dinucleotide-binding" evidence="7">
    <location>
        <begin position="634"/>
        <end position="754"/>
    </location>
</feature>
<name>D5BTU7_PUNMI</name>
<evidence type="ECO:0000256" key="5">
    <source>
        <dbReference type="ARBA" id="ARBA00023002"/>
    </source>
</evidence>
<dbReference type="Gene3D" id="2.40.40.20">
    <property type="match status" value="1"/>
</dbReference>
<dbReference type="EC" id="1.7.2.3" evidence="9"/>
<dbReference type="Gene3D" id="3.40.228.10">
    <property type="entry name" value="Dimethylsulfoxide Reductase, domain 2"/>
    <property type="match status" value="1"/>
</dbReference>
<keyword evidence="4" id="KW-0479">Metal-binding</keyword>
<accession>D5BTU7</accession>
<organism evidence="9 10">
    <name type="scientific">Puniceispirillum marinum (strain IMCC1322)</name>
    <dbReference type="NCBI Taxonomy" id="488538"/>
    <lineage>
        <taxon>Bacteria</taxon>
        <taxon>Pseudomonadati</taxon>
        <taxon>Pseudomonadota</taxon>
        <taxon>Alphaproteobacteria</taxon>
        <taxon>Candidatus Puniceispirillales</taxon>
        <taxon>Candidatus Puniceispirillaceae</taxon>
        <taxon>Candidatus Puniceispirillum</taxon>
    </lineage>
</organism>
<dbReference type="SUPFAM" id="SSF50692">
    <property type="entry name" value="ADC-like"/>
    <property type="match status" value="1"/>
</dbReference>
<keyword evidence="3" id="KW-0500">Molybdenum</keyword>
<proteinExistence type="inferred from homology"/>
<dbReference type="Pfam" id="PF01568">
    <property type="entry name" value="Molydop_binding"/>
    <property type="match status" value="1"/>
</dbReference>
<evidence type="ECO:0000313" key="10">
    <source>
        <dbReference type="Proteomes" id="UP000007460"/>
    </source>
</evidence>
<evidence type="ECO:0000256" key="2">
    <source>
        <dbReference type="ARBA" id="ARBA00010312"/>
    </source>
</evidence>
<evidence type="ECO:0000256" key="4">
    <source>
        <dbReference type="ARBA" id="ARBA00022723"/>
    </source>
</evidence>
<evidence type="ECO:0000256" key="1">
    <source>
        <dbReference type="ARBA" id="ARBA00001942"/>
    </source>
</evidence>
<dbReference type="GO" id="GO:0043546">
    <property type="term" value="F:molybdopterin cofactor binding"/>
    <property type="evidence" value="ECO:0007669"/>
    <property type="project" value="InterPro"/>
</dbReference>
<evidence type="ECO:0000313" key="9">
    <source>
        <dbReference type="EMBL" id="ADE39694.1"/>
    </source>
</evidence>
<gene>
    <name evidence="9" type="ordered locus">SAR116_1451</name>
</gene>
<dbReference type="CDD" id="cd02793">
    <property type="entry name" value="MopB_CT_DMSOR-BSOR-TMAOR"/>
    <property type="match status" value="1"/>
</dbReference>
<evidence type="ECO:0000259" key="7">
    <source>
        <dbReference type="Pfam" id="PF01568"/>
    </source>
</evidence>
<dbReference type="eggNOG" id="COG0243">
    <property type="taxonomic scope" value="Bacteria"/>
</dbReference>
<evidence type="ECO:0000259" key="8">
    <source>
        <dbReference type="Pfam" id="PF18364"/>
    </source>
</evidence>
<dbReference type="GO" id="GO:0030151">
    <property type="term" value="F:molybdenum ion binding"/>
    <property type="evidence" value="ECO:0007669"/>
    <property type="project" value="TreeGrafter"/>
</dbReference>
<dbReference type="HOGENOM" id="CLU_000422_13_3_5"/>
<evidence type="ECO:0000256" key="3">
    <source>
        <dbReference type="ARBA" id="ARBA00022505"/>
    </source>
</evidence>
<feature type="domain" description="Molybdopterin oxidoreductase N-terminal" evidence="8">
    <location>
        <begin position="17"/>
        <end position="56"/>
    </location>
</feature>
<dbReference type="Pfam" id="PF00384">
    <property type="entry name" value="Molybdopterin"/>
    <property type="match status" value="1"/>
</dbReference>
<reference evidence="9 10" key="1">
    <citation type="journal article" date="2010" name="J. Bacteriol.">
        <title>Complete genome sequence of "Candidatus Puniceispirillum marinum" IMCC1322, a representative of the SAR116 clade in the Alphaproteobacteria.</title>
        <authorList>
            <person name="Oh H.M."/>
            <person name="Kwon K.K."/>
            <person name="Kang I."/>
            <person name="Kang S.G."/>
            <person name="Lee J.H."/>
            <person name="Kim S.J."/>
            <person name="Cho J.C."/>
        </authorList>
    </citation>
    <scope>NUCLEOTIDE SEQUENCE [LARGE SCALE GENOMIC DNA]</scope>
    <source>
        <strain evidence="9 10">IMCC1322</strain>
    </source>
</reference>
<dbReference type="GO" id="GO:0050626">
    <property type="term" value="F:trimethylamine-N-oxide reductase (cytochrome c) activity"/>
    <property type="evidence" value="ECO:0007669"/>
    <property type="project" value="UniProtKB-EC"/>
</dbReference>